<dbReference type="PANTHER" id="PTHR45138:SF9">
    <property type="entry name" value="DIGUANYLATE CYCLASE DGCM-RELATED"/>
    <property type="match status" value="1"/>
</dbReference>
<name>A0A7W8GAN5_9SPIR</name>
<dbReference type="Gene3D" id="6.10.340.10">
    <property type="match status" value="1"/>
</dbReference>
<keyword evidence="3" id="KW-0472">Membrane</keyword>
<dbReference type="GO" id="GO:0052621">
    <property type="term" value="F:diguanylate cyclase activity"/>
    <property type="evidence" value="ECO:0007669"/>
    <property type="project" value="UniProtKB-EC"/>
</dbReference>
<dbReference type="Pfam" id="PF00990">
    <property type="entry name" value="GGDEF"/>
    <property type="match status" value="1"/>
</dbReference>
<reference evidence="5 6" key="1">
    <citation type="submission" date="2020-08" db="EMBL/GenBank/DDBJ databases">
        <title>Genomic Encyclopedia of Type Strains, Phase IV (KMG-IV): sequencing the most valuable type-strain genomes for metagenomic binning, comparative biology and taxonomic classification.</title>
        <authorList>
            <person name="Goeker M."/>
        </authorList>
    </citation>
    <scope>NUCLEOTIDE SEQUENCE [LARGE SCALE GENOMIC DNA]</scope>
    <source>
        <strain evidence="5 6">DSM 103462</strain>
    </source>
</reference>
<dbReference type="InterPro" id="IPR050469">
    <property type="entry name" value="Diguanylate_Cyclase"/>
</dbReference>
<protein>
    <recommendedName>
        <fullName evidence="1">diguanylate cyclase</fullName>
        <ecNumber evidence="1">2.7.7.65</ecNumber>
    </recommendedName>
</protein>
<evidence type="ECO:0000313" key="6">
    <source>
        <dbReference type="Proteomes" id="UP000518887"/>
    </source>
</evidence>
<dbReference type="RefSeq" id="WP_184660718.1">
    <property type="nucleotide sequence ID" value="NZ_CP031518.1"/>
</dbReference>
<gene>
    <name evidence="5" type="ORF">HNP76_002347</name>
</gene>
<dbReference type="EMBL" id="JACHFQ010000007">
    <property type="protein sequence ID" value="MBB5226959.1"/>
    <property type="molecule type" value="Genomic_DNA"/>
</dbReference>
<dbReference type="PANTHER" id="PTHR45138">
    <property type="entry name" value="REGULATORY COMPONENTS OF SENSORY TRANSDUCTION SYSTEM"/>
    <property type="match status" value="1"/>
</dbReference>
<evidence type="ECO:0000256" key="2">
    <source>
        <dbReference type="ARBA" id="ARBA00034247"/>
    </source>
</evidence>
<evidence type="ECO:0000313" key="5">
    <source>
        <dbReference type="EMBL" id="MBB5226959.1"/>
    </source>
</evidence>
<evidence type="ECO:0000256" key="3">
    <source>
        <dbReference type="SAM" id="Phobius"/>
    </source>
</evidence>
<dbReference type="EC" id="2.7.7.65" evidence="1"/>
<feature type="transmembrane region" description="Helical" evidence="3">
    <location>
        <begin position="258"/>
        <end position="280"/>
    </location>
</feature>
<dbReference type="SMART" id="SM00267">
    <property type="entry name" value="GGDEF"/>
    <property type="match status" value="1"/>
</dbReference>
<organism evidence="5 6">
    <name type="scientific">Treponema ruminis</name>
    <dbReference type="NCBI Taxonomy" id="744515"/>
    <lineage>
        <taxon>Bacteria</taxon>
        <taxon>Pseudomonadati</taxon>
        <taxon>Spirochaetota</taxon>
        <taxon>Spirochaetia</taxon>
        <taxon>Spirochaetales</taxon>
        <taxon>Treponemataceae</taxon>
        <taxon>Treponema</taxon>
    </lineage>
</organism>
<dbReference type="InterPro" id="IPR043128">
    <property type="entry name" value="Rev_trsase/Diguanyl_cyclase"/>
</dbReference>
<dbReference type="NCBIfam" id="TIGR00254">
    <property type="entry name" value="GGDEF"/>
    <property type="match status" value="1"/>
</dbReference>
<evidence type="ECO:0000259" key="4">
    <source>
        <dbReference type="PROSITE" id="PS50887"/>
    </source>
</evidence>
<sequence>MKKRREKLLFKFAFIFTVFAMVAMFLGSIMTYISQTKSYHKAALENLRCICDYLEQLIQESGDDFVIYQKYYMEHFSEARIPFNFTEYHTAQRNYEKLLSEMGLKKDENTHFNFDSFTEEAKMAYFIYIHEYWLLTFENARKAFNLPYTYYLVPKEDIYNMVYMIDGERTPRGLNGQKSSKGPYLYLGDEYHDPYEKCPVQWDTWFTGEKQKKFQDWDNEWGKTYAFYVPLIIKGQKLGLIGAEFQVADVNREILRNAIVQTFGVGVVLIICIIILLIFINRNYIKKIVRLEANLIEYSEEKDPFIAQRIEAEIKGNDEIDSLSSQFASLILRIEDYIKSLLDTSQKLKASQARAEKMDALANRDALTGIRNKTAYDNEVRRLEWRIAEGNIDFGIAMIDLNFLKRINDTFGHEQGNTAIKKLCLLVCQVFKHSPVFRIGGDEFVVILEQTDYKDIDMLCMNFNIQIDALSKNEDLQPWEQVSAALGYALYDKNLDSSVQTVFRRADKAMYARKKEMKAIRSL</sequence>
<dbReference type="CDD" id="cd01949">
    <property type="entry name" value="GGDEF"/>
    <property type="match status" value="1"/>
</dbReference>
<accession>A0A7W8GAN5</accession>
<dbReference type="InterPro" id="IPR029787">
    <property type="entry name" value="Nucleotide_cyclase"/>
</dbReference>
<comment type="catalytic activity">
    <reaction evidence="2">
        <text>2 GTP = 3',3'-c-di-GMP + 2 diphosphate</text>
        <dbReference type="Rhea" id="RHEA:24898"/>
        <dbReference type="ChEBI" id="CHEBI:33019"/>
        <dbReference type="ChEBI" id="CHEBI:37565"/>
        <dbReference type="ChEBI" id="CHEBI:58805"/>
        <dbReference type="EC" id="2.7.7.65"/>
    </reaction>
</comment>
<evidence type="ECO:0000256" key="1">
    <source>
        <dbReference type="ARBA" id="ARBA00012528"/>
    </source>
</evidence>
<feature type="domain" description="GGDEF" evidence="4">
    <location>
        <begin position="392"/>
        <end position="523"/>
    </location>
</feature>
<dbReference type="InterPro" id="IPR000160">
    <property type="entry name" value="GGDEF_dom"/>
</dbReference>
<comment type="caution">
    <text evidence="5">The sequence shown here is derived from an EMBL/GenBank/DDBJ whole genome shotgun (WGS) entry which is preliminary data.</text>
</comment>
<keyword evidence="3" id="KW-0812">Transmembrane</keyword>
<dbReference type="Gene3D" id="3.30.70.270">
    <property type="match status" value="1"/>
</dbReference>
<dbReference type="AlphaFoldDB" id="A0A7W8GAN5"/>
<proteinExistence type="predicted"/>
<keyword evidence="3" id="KW-1133">Transmembrane helix</keyword>
<feature type="transmembrane region" description="Helical" evidence="3">
    <location>
        <begin position="12"/>
        <end position="33"/>
    </location>
</feature>
<dbReference type="PROSITE" id="PS50887">
    <property type="entry name" value="GGDEF"/>
    <property type="match status" value="1"/>
</dbReference>
<dbReference type="Proteomes" id="UP000518887">
    <property type="component" value="Unassembled WGS sequence"/>
</dbReference>
<keyword evidence="6" id="KW-1185">Reference proteome</keyword>
<dbReference type="SUPFAM" id="SSF55073">
    <property type="entry name" value="Nucleotide cyclase"/>
    <property type="match status" value="1"/>
</dbReference>